<dbReference type="Proteomes" id="UP000299102">
    <property type="component" value="Unassembled WGS sequence"/>
</dbReference>
<evidence type="ECO:0000256" key="1">
    <source>
        <dbReference type="ARBA" id="ARBA00022460"/>
    </source>
</evidence>
<comment type="caution">
    <text evidence="5">The sequence shown here is derived from an EMBL/GenBank/DDBJ whole genome shotgun (WGS) entry which is preliminary data.</text>
</comment>
<protein>
    <submittedName>
        <fullName evidence="5">Pupal cuticle protein 27</fullName>
    </submittedName>
</protein>
<dbReference type="PANTHER" id="PTHR10380">
    <property type="entry name" value="CUTICLE PROTEIN"/>
    <property type="match status" value="1"/>
</dbReference>
<keyword evidence="2" id="KW-0732">Signal</keyword>
<keyword evidence="6" id="KW-1185">Reference proteome</keyword>
<dbReference type="EMBL" id="BGZK01001411">
    <property type="protein sequence ID" value="GBP79357.1"/>
    <property type="molecule type" value="Genomic_DNA"/>
</dbReference>
<dbReference type="InterPro" id="IPR000618">
    <property type="entry name" value="Insect_cuticle"/>
</dbReference>
<evidence type="ECO:0000313" key="6">
    <source>
        <dbReference type="Proteomes" id="UP000299102"/>
    </source>
</evidence>
<keyword evidence="1 3" id="KW-0193">Cuticle</keyword>
<reference evidence="5 6" key="1">
    <citation type="journal article" date="2019" name="Commun. Biol.">
        <title>The bagworm genome reveals a unique fibroin gene that provides high tensile strength.</title>
        <authorList>
            <person name="Kono N."/>
            <person name="Nakamura H."/>
            <person name="Ohtoshi R."/>
            <person name="Tomita M."/>
            <person name="Numata K."/>
            <person name="Arakawa K."/>
        </authorList>
    </citation>
    <scope>NUCLEOTIDE SEQUENCE [LARGE SCALE GENOMIC DNA]</scope>
</reference>
<proteinExistence type="predicted"/>
<dbReference type="OrthoDB" id="7463877at2759"/>
<dbReference type="AlphaFoldDB" id="A0A4C1YY65"/>
<dbReference type="STRING" id="151549.A0A4C1YY65"/>
<dbReference type="Pfam" id="PF00379">
    <property type="entry name" value="Chitin_bind_4"/>
    <property type="match status" value="1"/>
</dbReference>
<evidence type="ECO:0000313" key="5">
    <source>
        <dbReference type="EMBL" id="GBP79357.1"/>
    </source>
</evidence>
<dbReference type="PROSITE" id="PS51155">
    <property type="entry name" value="CHIT_BIND_RR_2"/>
    <property type="match status" value="1"/>
</dbReference>
<evidence type="ECO:0000256" key="3">
    <source>
        <dbReference type="PROSITE-ProRule" id="PRU00497"/>
    </source>
</evidence>
<feature type="region of interest" description="Disordered" evidence="4">
    <location>
        <begin position="163"/>
        <end position="187"/>
    </location>
</feature>
<feature type="region of interest" description="Disordered" evidence="4">
    <location>
        <begin position="105"/>
        <end position="134"/>
    </location>
</feature>
<dbReference type="PROSITE" id="PS00233">
    <property type="entry name" value="CHIT_BIND_RR_1"/>
    <property type="match status" value="1"/>
</dbReference>
<feature type="compositionally biased region" description="Gly residues" evidence="4">
    <location>
        <begin position="246"/>
        <end position="257"/>
    </location>
</feature>
<feature type="compositionally biased region" description="Low complexity" evidence="4">
    <location>
        <begin position="258"/>
        <end position="289"/>
    </location>
</feature>
<feature type="region of interest" description="Disordered" evidence="4">
    <location>
        <begin position="235"/>
        <end position="299"/>
    </location>
</feature>
<name>A0A4C1YY65_EUMVA</name>
<dbReference type="PRINTS" id="PR00947">
    <property type="entry name" value="CUTICLE"/>
</dbReference>
<dbReference type="PANTHER" id="PTHR10380:SF173">
    <property type="entry name" value="CUTICULAR PROTEIN 47EF, ISOFORM C-RELATED"/>
    <property type="match status" value="1"/>
</dbReference>
<organism evidence="5 6">
    <name type="scientific">Eumeta variegata</name>
    <name type="common">Bagworm moth</name>
    <name type="synonym">Eumeta japonica</name>
    <dbReference type="NCBI Taxonomy" id="151549"/>
    <lineage>
        <taxon>Eukaryota</taxon>
        <taxon>Metazoa</taxon>
        <taxon>Ecdysozoa</taxon>
        <taxon>Arthropoda</taxon>
        <taxon>Hexapoda</taxon>
        <taxon>Insecta</taxon>
        <taxon>Pterygota</taxon>
        <taxon>Neoptera</taxon>
        <taxon>Endopterygota</taxon>
        <taxon>Lepidoptera</taxon>
        <taxon>Glossata</taxon>
        <taxon>Ditrysia</taxon>
        <taxon>Tineoidea</taxon>
        <taxon>Psychidae</taxon>
        <taxon>Oiketicinae</taxon>
        <taxon>Eumeta</taxon>
    </lineage>
</organism>
<dbReference type="GO" id="GO:0008010">
    <property type="term" value="F:structural constituent of chitin-based larval cuticle"/>
    <property type="evidence" value="ECO:0007669"/>
    <property type="project" value="TreeGrafter"/>
</dbReference>
<dbReference type="GO" id="GO:0062129">
    <property type="term" value="C:chitin-based extracellular matrix"/>
    <property type="evidence" value="ECO:0007669"/>
    <property type="project" value="TreeGrafter"/>
</dbReference>
<dbReference type="InterPro" id="IPR050468">
    <property type="entry name" value="Cuticle_Struct_Prot"/>
</dbReference>
<feature type="compositionally biased region" description="Low complexity" evidence="4">
    <location>
        <begin position="109"/>
        <end position="124"/>
    </location>
</feature>
<feature type="compositionally biased region" description="Polar residues" evidence="4">
    <location>
        <begin position="290"/>
        <end position="299"/>
    </location>
</feature>
<gene>
    <name evidence="5" type="primary">PCP27</name>
    <name evidence="5" type="ORF">EVAR_62552_1</name>
</gene>
<sequence length="299" mass="31523">MICHKTTPLSTFSAIEWRVNKVDNSISSRLRMPRVLRFSYKIGHIPLNWRSVIGIAVNRTSIKKVNMKSVILALAVTACMAAQLPTRSYLPPTSGSHNTAFGSSSQYTSFGTQGSHSSGSSFGPMGSGGGSAIRPQQEADKNAQILKSDQDVTAEGFHYSYETSNGIRAEESGDSSQSRGGFSYKGDDGNTYTVTFTAGEAGFLPQGAHLPIAPPTPEVILLALEQNAKDEAAGIFDDGTYNPAKHGGGQYSAGQGGSHSSSQSSSSSSSSSFSSSSSQSSFGSASHQGTFNQHTGYRY</sequence>
<dbReference type="InterPro" id="IPR031311">
    <property type="entry name" value="CHIT_BIND_RR_consensus"/>
</dbReference>
<evidence type="ECO:0000256" key="2">
    <source>
        <dbReference type="ARBA" id="ARBA00022729"/>
    </source>
</evidence>
<accession>A0A4C1YY65</accession>
<evidence type="ECO:0000256" key="4">
    <source>
        <dbReference type="SAM" id="MobiDB-lite"/>
    </source>
</evidence>